<dbReference type="EMBL" id="BARS01036519">
    <property type="protein sequence ID" value="GAG16022.1"/>
    <property type="molecule type" value="Genomic_DNA"/>
</dbReference>
<sequence length="257" mass="27400">IDEEVPTDGNFIDVVFDEKVTSVNEIFDGWTYTRDGGLDIPFDSPVGAQPGTHFKLHCTEQIKADEVITMSFTSAGNGDAQDIQGNPLADIVDRPVPNGSTQGVPTTPPVLTGASAVQAAPEQVDLQFSEPVIGTVAGWSVDIDAVPVTGLALIGAVDTRTLTFTETIQKHSEVIVLYVEASGDMTDTAGLPLANSAEQADLGIDVVSLTEDYTIFKGIAQEHDYAQNYWGNNITYAFLDGVVPGMSLNVNTGLYFR</sequence>
<organism evidence="1">
    <name type="scientific">marine sediment metagenome</name>
    <dbReference type="NCBI Taxonomy" id="412755"/>
    <lineage>
        <taxon>unclassified sequences</taxon>
        <taxon>metagenomes</taxon>
        <taxon>ecological metagenomes</taxon>
    </lineage>
</organism>
<dbReference type="AlphaFoldDB" id="X0VY66"/>
<feature type="non-terminal residue" evidence="1">
    <location>
        <position position="257"/>
    </location>
</feature>
<evidence type="ECO:0000313" key="1">
    <source>
        <dbReference type="EMBL" id="GAG16022.1"/>
    </source>
</evidence>
<name>X0VY66_9ZZZZ</name>
<gene>
    <name evidence="1" type="ORF">S01H1_56122</name>
</gene>
<feature type="non-terminal residue" evidence="1">
    <location>
        <position position="1"/>
    </location>
</feature>
<proteinExistence type="predicted"/>
<comment type="caution">
    <text evidence="1">The sequence shown here is derived from an EMBL/GenBank/DDBJ whole genome shotgun (WGS) entry which is preliminary data.</text>
</comment>
<reference evidence="1" key="1">
    <citation type="journal article" date="2014" name="Front. Microbiol.">
        <title>High frequency of phylogenetically diverse reductive dehalogenase-homologous genes in deep subseafloor sedimentary metagenomes.</title>
        <authorList>
            <person name="Kawai M."/>
            <person name="Futagami T."/>
            <person name="Toyoda A."/>
            <person name="Takaki Y."/>
            <person name="Nishi S."/>
            <person name="Hori S."/>
            <person name="Arai W."/>
            <person name="Tsubouchi T."/>
            <person name="Morono Y."/>
            <person name="Uchiyama I."/>
            <person name="Ito T."/>
            <person name="Fujiyama A."/>
            <person name="Inagaki F."/>
            <person name="Takami H."/>
        </authorList>
    </citation>
    <scope>NUCLEOTIDE SEQUENCE</scope>
    <source>
        <strain evidence="1">Expedition CK06-06</strain>
    </source>
</reference>
<accession>X0VY66</accession>
<protein>
    <submittedName>
        <fullName evidence="1">Uncharacterized protein</fullName>
    </submittedName>
</protein>